<feature type="compositionally biased region" description="Basic and acidic residues" evidence="1">
    <location>
        <begin position="124"/>
        <end position="135"/>
    </location>
</feature>
<dbReference type="EMBL" id="AEJB01000655">
    <property type="protein sequence ID" value="ELP61734.1"/>
    <property type="molecule type" value="Genomic_DNA"/>
</dbReference>
<dbReference type="AlphaFoldDB" id="L7ES73"/>
<dbReference type="GeneID" id="97400556"/>
<keyword evidence="3" id="KW-1185">Reference proteome</keyword>
<accession>L7ES73</accession>
<reference evidence="2 3" key="1">
    <citation type="journal article" date="2011" name="Plasmid">
        <title>Streptomyces turgidiscabies Car8 contains a modular pathogenicity island that shares virulence genes with other actinobacterial plant pathogens.</title>
        <authorList>
            <person name="Huguet-Tapia J.C."/>
            <person name="Badger J.H."/>
            <person name="Loria R."/>
            <person name="Pettis G.S."/>
        </authorList>
    </citation>
    <scope>NUCLEOTIDE SEQUENCE [LARGE SCALE GENOMIC DNA]</scope>
    <source>
        <strain evidence="2 3">Car8</strain>
    </source>
</reference>
<feature type="region of interest" description="Disordered" evidence="1">
    <location>
        <begin position="98"/>
        <end position="135"/>
    </location>
</feature>
<evidence type="ECO:0000313" key="2">
    <source>
        <dbReference type="EMBL" id="ELP61734.1"/>
    </source>
</evidence>
<protein>
    <submittedName>
        <fullName evidence="2">Uncharacterized protein</fullName>
    </submittedName>
</protein>
<gene>
    <name evidence="2" type="ORF">STRTUCAR8_06450</name>
</gene>
<organism evidence="2 3">
    <name type="scientific">Streptomyces turgidiscabies (strain Car8)</name>
    <dbReference type="NCBI Taxonomy" id="698760"/>
    <lineage>
        <taxon>Bacteria</taxon>
        <taxon>Bacillati</taxon>
        <taxon>Actinomycetota</taxon>
        <taxon>Actinomycetes</taxon>
        <taxon>Kitasatosporales</taxon>
        <taxon>Streptomycetaceae</taxon>
        <taxon>Streptomyces</taxon>
    </lineage>
</organism>
<dbReference type="Proteomes" id="UP000010931">
    <property type="component" value="Unassembled WGS sequence"/>
</dbReference>
<name>L7ES73_STRT8</name>
<comment type="caution">
    <text evidence="2">The sequence shown here is derived from an EMBL/GenBank/DDBJ whole genome shotgun (WGS) entry which is preliminary data.</text>
</comment>
<evidence type="ECO:0000256" key="1">
    <source>
        <dbReference type="SAM" id="MobiDB-lite"/>
    </source>
</evidence>
<dbReference type="RefSeq" id="WP_006383324.1">
    <property type="nucleotide sequence ID" value="NZ_AEJB01000655.1"/>
</dbReference>
<sequence>MTKAIETIYVRGEGGAVIAMDLPLPEAIQERFDRGLIQRVNEDGSPYAVAPAPVRAPVPAEGSALTAGLVPRPGARAGKDDWVLWAMAVHALPEADAQAMTKAQLQELPEQPTEGGPPAPGDGRPSEDAPKEEWVEHIVKRGLLAREDAEAYTRDDLIDMVS</sequence>
<proteinExistence type="predicted"/>
<dbReference type="PATRIC" id="fig|698760.3.peg.9263"/>
<evidence type="ECO:0000313" key="3">
    <source>
        <dbReference type="Proteomes" id="UP000010931"/>
    </source>
</evidence>
<dbReference type="STRING" id="85558.T45_02319"/>